<dbReference type="EMBL" id="CDSF01000092">
    <property type="protein sequence ID" value="CEO99687.1"/>
    <property type="molecule type" value="Genomic_DNA"/>
</dbReference>
<evidence type="ECO:0000256" key="6">
    <source>
        <dbReference type="ARBA" id="ARBA00044122"/>
    </source>
</evidence>
<evidence type="ECO:0000313" key="13">
    <source>
        <dbReference type="Proteomes" id="UP000290189"/>
    </source>
</evidence>
<evidence type="ECO:0000256" key="1">
    <source>
        <dbReference type="ARBA" id="ARBA00004514"/>
    </source>
</evidence>
<dbReference type="Gene3D" id="3.40.50.10470">
    <property type="entry name" value="Translation initiation factor eif-2b, domain 2"/>
    <property type="match status" value="1"/>
</dbReference>
<dbReference type="GO" id="GO:0005085">
    <property type="term" value="F:guanyl-nucleotide exchange factor activity"/>
    <property type="evidence" value="ECO:0007669"/>
    <property type="project" value="TreeGrafter"/>
</dbReference>
<evidence type="ECO:0000256" key="3">
    <source>
        <dbReference type="ARBA" id="ARBA00022490"/>
    </source>
</evidence>
<dbReference type="GO" id="GO:0005829">
    <property type="term" value="C:cytosol"/>
    <property type="evidence" value="ECO:0007669"/>
    <property type="project" value="UniProtKB-SubCell"/>
</dbReference>
<dbReference type="STRING" id="37360.A0A0G4IWT2"/>
<dbReference type="SUPFAM" id="SSF100950">
    <property type="entry name" value="NagB/RpiA/CoA transferase-like"/>
    <property type="match status" value="1"/>
</dbReference>
<dbReference type="EMBL" id="OVEO01000008">
    <property type="protein sequence ID" value="SPQ97986.1"/>
    <property type="molecule type" value="Genomic_DNA"/>
</dbReference>
<dbReference type="PANTHER" id="PTHR45859:SF1">
    <property type="entry name" value="TRANSLATION INITIATION FACTOR EIF-2B SUBUNIT BETA"/>
    <property type="match status" value="1"/>
</dbReference>
<comment type="similarity">
    <text evidence="2 9">Belongs to the eIF-2B alpha/beta/delta subunits family.</text>
</comment>
<name>A0A0G4IWT2_PLABS</name>
<keyword evidence="11" id="KW-0496">Mitochondrion</keyword>
<reference evidence="11 13" key="2">
    <citation type="submission" date="2018-03" db="EMBL/GenBank/DDBJ databases">
        <authorList>
            <person name="Fogelqvist J."/>
        </authorList>
    </citation>
    <scope>NUCLEOTIDE SEQUENCE [LARGE SCALE GENOMIC DNA]</scope>
</reference>
<evidence type="ECO:0000313" key="10">
    <source>
        <dbReference type="EMBL" id="CEO99687.1"/>
    </source>
</evidence>
<dbReference type="GO" id="GO:0005851">
    <property type="term" value="C:eukaryotic translation initiation factor 2B complex"/>
    <property type="evidence" value="ECO:0007669"/>
    <property type="project" value="TreeGrafter"/>
</dbReference>
<keyword evidence="3" id="KW-0963">Cytoplasm</keyword>
<dbReference type="OrthoDB" id="269919at2759"/>
<dbReference type="AlphaFoldDB" id="A0A0G4IWT2"/>
<keyword evidence="4" id="KW-0396">Initiation factor</keyword>
<dbReference type="InterPro" id="IPR042529">
    <property type="entry name" value="IF_2B-like_C"/>
</dbReference>
<evidence type="ECO:0000313" key="12">
    <source>
        <dbReference type="Proteomes" id="UP000039324"/>
    </source>
</evidence>
<evidence type="ECO:0000313" key="11">
    <source>
        <dbReference type="EMBL" id="SPQ97986.1"/>
    </source>
</evidence>
<dbReference type="InterPro" id="IPR000649">
    <property type="entry name" value="IF-2B-related"/>
</dbReference>
<comment type="subcellular location">
    <subcellularLocation>
        <location evidence="1">Cytoplasm</location>
        <location evidence="1">Cytosol</location>
    </subcellularLocation>
</comment>
<evidence type="ECO:0000256" key="5">
    <source>
        <dbReference type="ARBA" id="ARBA00022917"/>
    </source>
</evidence>
<comment type="subunit">
    <text evidence="8">Component of the translation initiation factor 2B (eIF2B) complex which is a heterodecamer of two sets of five different subunits: alpha, beta, gamma, delta and epsilon. Subunits alpha, beta and delta comprise a regulatory subcomplex and subunits epsilon and gamma comprise a catalytic subcomplex. Within the complex, the hexameric regulatory complex resides at the center, with the two heterodimeric catalytic subcomplexes bound on opposite sides.</text>
</comment>
<evidence type="ECO:0000256" key="9">
    <source>
        <dbReference type="RuleBase" id="RU003814"/>
    </source>
</evidence>
<evidence type="ECO:0000256" key="4">
    <source>
        <dbReference type="ARBA" id="ARBA00022540"/>
    </source>
</evidence>
<keyword evidence="5" id="KW-0648">Protein biosynthesis</keyword>
<dbReference type="OMA" id="SHSCAVA"/>
<dbReference type="PANTHER" id="PTHR45859">
    <property type="entry name" value="TRANSLATION INITIATION FACTOR EIF-2B SUBUNIT BETA"/>
    <property type="match status" value="1"/>
</dbReference>
<sequence length="335" mass="36221">MGDSSILAEFAEALRSGSVDGSINIAKGTVRVLSRLVRDCNAHTVIGLLDYVRSSGNHLVRTKPQELVIGNIVRRVLAIVRSAHVDEGHVSEDGTMSTLGDHIDLNDPLTPSMREAVELEMSELSEEIDLTLTNVTQYAKDHIRSSEVILTFGKSSSVLSFLVAGGGSRDVSVVVAESGPQRHGHDMCALLAQRGIRATLIPDSHVFAIMPLVNKVIIGTQAVLADGGILGYTGSHNIAACAQAHAVPVIVVAGLFKFSPLYAFSQDTLNAHKRPSDIMAYEDSCSTQIHIYNPAFDYVSPTYITLYITNVGPYSPSYVYRLLSESYHQADLDLK</sequence>
<reference evidence="10 12" key="1">
    <citation type="submission" date="2015-02" db="EMBL/GenBank/DDBJ databases">
        <authorList>
            <person name="Chooi Y.-H."/>
        </authorList>
    </citation>
    <scope>NUCLEOTIDE SEQUENCE [LARGE SCALE GENOMIC DNA]</scope>
    <source>
        <strain evidence="10">E3</strain>
    </source>
</reference>
<organism evidence="10 12">
    <name type="scientific">Plasmodiophora brassicae</name>
    <name type="common">Clubroot disease agent</name>
    <dbReference type="NCBI Taxonomy" id="37360"/>
    <lineage>
        <taxon>Eukaryota</taxon>
        <taxon>Sar</taxon>
        <taxon>Rhizaria</taxon>
        <taxon>Endomyxa</taxon>
        <taxon>Phytomyxea</taxon>
        <taxon>Plasmodiophorida</taxon>
        <taxon>Plasmodiophoridae</taxon>
        <taxon>Plasmodiophora</taxon>
    </lineage>
</organism>
<accession>A0A0G4IWT2</accession>
<proteinExistence type="inferred from homology"/>
<geneLocation type="mitochondrion" evidence="11"/>
<dbReference type="Proteomes" id="UP000290189">
    <property type="component" value="Unassembled WGS sequence"/>
</dbReference>
<evidence type="ECO:0000256" key="7">
    <source>
        <dbReference type="ARBA" id="ARBA00044228"/>
    </source>
</evidence>
<dbReference type="InterPro" id="IPR037171">
    <property type="entry name" value="NagB/RpiA_transferase-like"/>
</dbReference>
<dbReference type="Proteomes" id="UP000039324">
    <property type="component" value="Unassembled WGS sequence"/>
</dbReference>
<dbReference type="GO" id="GO:0003743">
    <property type="term" value="F:translation initiation factor activity"/>
    <property type="evidence" value="ECO:0007669"/>
    <property type="project" value="UniProtKB-KW"/>
</dbReference>
<evidence type="ECO:0000256" key="8">
    <source>
        <dbReference type="ARBA" id="ARBA00046432"/>
    </source>
</evidence>
<keyword evidence="12" id="KW-1185">Reference proteome</keyword>
<dbReference type="InterPro" id="IPR051855">
    <property type="entry name" value="eIF2B_beta_subunit"/>
</dbReference>
<gene>
    <name evidence="10" type="ORF">PBRA_007420</name>
    <name evidence="11" type="ORF">PLBR_LOCUS5201</name>
</gene>
<dbReference type="Pfam" id="PF01008">
    <property type="entry name" value="IF-2B"/>
    <property type="match status" value="1"/>
</dbReference>
<protein>
    <recommendedName>
        <fullName evidence="6">Translation initiation factor eIF2B subunit beta</fullName>
    </recommendedName>
    <alternativeName>
        <fullName evidence="7">eIF2B GDP-GTP exchange factor subunit beta</fullName>
    </alternativeName>
</protein>
<evidence type="ECO:0000256" key="2">
    <source>
        <dbReference type="ARBA" id="ARBA00007251"/>
    </source>
</evidence>